<gene>
    <name evidence="1" type="ORF">SPIL2461_LOCUS16052</name>
</gene>
<protein>
    <submittedName>
        <fullName evidence="1">Uncharacterized protein</fullName>
    </submittedName>
</protein>
<evidence type="ECO:0000313" key="2">
    <source>
        <dbReference type="Proteomes" id="UP000649617"/>
    </source>
</evidence>
<dbReference type="AlphaFoldDB" id="A0A812V3Q0"/>
<reference evidence="1" key="1">
    <citation type="submission" date="2021-02" db="EMBL/GenBank/DDBJ databases">
        <authorList>
            <person name="Dougan E. K."/>
            <person name="Rhodes N."/>
            <person name="Thang M."/>
            <person name="Chan C."/>
        </authorList>
    </citation>
    <scope>NUCLEOTIDE SEQUENCE</scope>
</reference>
<accession>A0A812V3Q0</accession>
<keyword evidence="2" id="KW-1185">Reference proteome</keyword>
<proteinExistence type="predicted"/>
<organism evidence="1 2">
    <name type="scientific">Symbiodinium pilosum</name>
    <name type="common">Dinoflagellate</name>
    <dbReference type="NCBI Taxonomy" id="2952"/>
    <lineage>
        <taxon>Eukaryota</taxon>
        <taxon>Sar</taxon>
        <taxon>Alveolata</taxon>
        <taxon>Dinophyceae</taxon>
        <taxon>Suessiales</taxon>
        <taxon>Symbiodiniaceae</taxon>
        <taxon>Symbiodinium</taxon>
    </lineage>
</organism>
<name>A0A812V3Q0_SYMPI</name>
<evidence type="ECO:0000313" key="1">
    <source>
        <dbReference type="EMBL" id="CAE7607911.1"/>
    </source>
</evidence>
<comment type="caution">
    <text evidence="1">The sequence shown here is derived from an EMBL/GenBank/DDBJ whole genome shotgun (WGS) entry which is preliminary data.</text>
</comment>
<dbReference type="Proteomes" id="UP000649617">
    <property type="component" value="Unassembled WGS sequence"/>
</dbReference>
<dbReference type="EMBL" id="CAJNIZ010040824">
    <property type="protein sequence ID" value="CAE7607911.1"/>
    <property type="molecule type" value="Genomic_DNA"/>
</dbReference>
<sequence>MSKWLAKQPQTSTAMATPTCFSSLPRRRIASSAPQRPRPCPTSWAAMLWTMAFLRTQVLQSMVAKAGPTWSLITISSTSLAGLPLPWGTITSPAALM</sequence>
<feature type="non-terminal residue" evidence="1">
    <location>
        <position position="97"/>
    </location>
</feature>